<comment type="caution">
    <text evidence="4">The sequence shown here is derived from an EMBL/GenBank/DDBJ whole genome shotgun (WGS) entry which is preliminary data.</text>
</comment>
<organism evidence="4 5">
    <name type="scientific">Penicillium salamii</name>
    <dbReference type="NCBI Taxonomy" id="1612424"/>
    <lineage>
        <taxon>Eukaryota</taxon>
        <taxon>Fungi</taxon>
        <taxon>Dikarya</taxon>
        <taxon>Ascomycota</taxon>
        <taxon>Pezizomycotina</taxon>
        <taxon>Eurotiomycetes</taxon>
        <taxon>Eurotiomycetidae</taxon>
        <taxon>Eurotiales</taxon>
        <taxon>Aspergillaceae</taxon>
        <taxon>Penicillium</taxon>
    </lineage>
</organism>
<protein>
    <recommendedName>
        <fullName evidence="6">NAD(P)-binding protein</fullName>
    </recommendedName>
</protein>
<keyword evidence="3" id="KW-0560">Oxidoreductase</keyword>
<reference evidence="4" key="1">
    <citation type="submission" date="2021-07" db="EMBL/GenBank/DDBJ databases">
        <authorList>
            <person name="Branca A.L. A."/>
        </authorList>
    </citation>
    <scope>NUCLEOTIDE SEQUENCE</scope>
</reference>
<dbReference type="OrthoDB" id="191139at2759"/>
<dbReference type="Pfam" id="PF00106">
    <property type="entry name" value="adh_short"/>
    <property type="match status" value="1"/>
</dbReference>
<sequence>MTFHPDTLPSLKGKVFIVTGGNSGIGYHTVARLAEHNAHVYLCARSVEKGTSAISRIKEMHPSANIDLLQMDHMDLTSVVSAAKRFLALETVLHGLINNAGIMATPFEMTKDGHETQWQTNYLAHWTFTENLLPLMLQTSKNLPPGSVRIVNLSSSGHWSAPKCGIDFEDTSLKKYGPWERYGQSKLGNILHTASLHTMYGPGSGSALAGKGEIWVSSVHPGLVETNLGEAVKESGSWTMSLFSAFRVFGLFLTADKGSWTSLFCVASQDMEAGHCGAYLEIHRRLMEVSWLSCAARDGKLAQKLDEWTRDLMKNEGYVQ</sequence>
<evidence type="ECO:0000256" key="2">
    <source>
        <dbReference type="ARBA" id="ARBA00022857"/>
    </source>
</evidence>
<dbReference type="Proteomes" id="UP001152649">
    <property type="component" value="Unassembled WGS sequence"/>
</dbReference>
<dbReference type="PANTHER" id="PTHR24320">
    <property type="entry name" value="RETINOL DEHYDROGENASE"/>
    <property type="match status" value="1"/>
</dbReference>
<gene>
    <name evidence="4" type="ORF">PSALAMII_LOCUS2567</name>
</gene>
<evidence type="ECO:0000313" key="5">
    <source>
        <dbReference type="Proteomes" id="UP001152649"/>
    </source>
</evidence>
<name>A0A9W4ILP2_9EURO</name>
<dbReference type="InterPro" id="IPR036291">
    <property type="entry name" value="NAD(P)-bd_dom_sf"/>
</dbReference>
<comment type="similarity">
    <text evidence="1">Belongs to the short-chain dehydrogenases/reductases (SDR) family.</text>
</comment>
<dbReference type="Gene3D" id="3.40.50.720">
    <property type="entry name" value="NAD(P)-binding Rossmann-like Domain"/>
    <property type="match status" value="1"/>
</dbReference>
<dbReference type="InterPro" id="IPR002347">
    <property type="entry name" value="SDR_fam"/>
</dbReference>
<dbReference type="GO" id="GO:0016491">
    <property type="term" value="F:oxidoreductase activity"/>
    <property type="evidence" value="ECO:0007669"/>
    <property type="project" value="UniProtKB-KW"/>
</dbReference>
<dbReference type="SUPFAM" id="SSF51735">
    <property type="entry name" value="NAD(P)-binding Rossmann-fold domains"/>
    <property type="match status" value="1"/>
</dbReference>
<evidence type="ECO:0000256" key="3">
    <source>
        <dbReference type="ARBA" id="ARBA00023002"/>
    </source>
</evidence>
<proteinExistence type="inferred from homology"/>
<evidence type="ECO:0008006" key="6">
    <source>
        <dbReference type="Google" id="ProtNLM"/>
    </source>
</evidence>
<dbReference type="EMBL" id="CAJVPG010000099">
    <property type="protein sequence ID" value="CAG8329436.1"/>
    <property type="molecule type" value="Genomic_DNA"/>
</dbReference>
<dbReference type="PRINTS" id="PR00081">
    <property type="entry name" value="GDHRDH"/>
</dbReference>
<keyword evidence="2" id="KW-0521">NADP</keyword>
<evidence type="ECO:0000313" key="4">
    <source>
        <dbReference type="EMBL" id="CAG8329436.1"/>
    </source>
</evidence>
<dbReference type="AlphaFoldDB" id="A0A9W4ILP2"/>
<keyword evidence="5" id="KW-1185">Reference proteome</keyword>
<accession>A0A9W4ILP2</accession>
<evidence type="ECO:0000256" key="1">
    <source>
        <dbReference type="ARBA" id="ARBA00006484"/>
    </source>
</evidence>
<dbReference type="PANTHER" id="PTHR24320:SF282">
    <property type="entry name" value="WW DOMAIN-CONTAINING OXIDOREDUCTASE"/>
    <property type="match status" value="1"/>
</dbReference>